<organism evidence="5 6">
    <name type="scientific">Phytophthora ramorum</name>
    <name type="common">Sudden oak death agent</name>
    <dbReference type="NCBI Taxonomy" id="164328"/>
    <lineage>
        <taxon>Eukaryota</taxon>
        <taxon>Sar</taxon>
        <taxon>Stramenopiles</taxon>
        <taxon>Oomycota</taxon>
        <taxon>Peronosporomycetes</taxon>
        <taxon>Peronosporales</taxon>
        <taxon>Peronosporaceae</taxon>
        <taxon>Phytophthora</taxon>
    </lineage>
</organism>
<dbReference type="SUPFAM" id="SSF54197">
    <property type="entry name" value="HIT-like"/>
    <property type="match status" value="1"/>
</dbReference>
<dbReference type="HOGENOM" id="CLU_056776_3_2_1"/>
<proteinExistence type="predicted"/>
<dbReference type="STRING" id="164328.H3GFP9"/>
<dbReference type="EMBL" id="DS566005">
    <property type="status" value="NOT_ANNOTATED_CDS"/>
    <property type="molecule type" value="Genomic_DNA"/>
</dbReference>
<evidence type="ECO:0000313" key="5">
    <source>
        <dbReference type="EnsemblProtists" id="Phyra74555"/>
    </source>
</evidence>
<dbReference type="Pfam" id="PF01230">
    <property type="entry name" value="HIT"/>
    <property type="match status" value="1"/>
</dbReference>
<dbReference type="PANTHER" id="PTHR46648:SF1">
    <property type="entry name" value="ADENOSINE 5'-MONOPHOSPHORAMIDASE HNT1"/>
    <property type="match status" value="1"/>
</dbReference>
<dbReference type="RefSeq" id="XP_067744954.1">
    <property type="nucleotide sequence ID" value="XM_067893142.1"/>
</dbReference>
<dbReference type="EnsemblProtists" id="Phyra74555">
    <property type="protein sequence ID" value="Phyra74555"/>
    <property type="gene ID" value="Phyra74555"/>
</dbReference>
<reference evidence="5" key="2">
    <citation type="submission" date="2015-06" db="UniProtKB">
        <authorList>
            <consortium name="EnsemblProtists"/>
        </authorList>
    </citation>
    <scope>IDENTIFICATION</scope>
    <source>
        <strain evidence="5">Pr102</strain>
    </source>
</reference>
<evidence type="ECO:0000313" key="6">
    <source>
        <dbReference type="Proteomes" id="UP000005238"/>
    </source>
</evidence>
<accession>H3GFP9</accession>
<dbReference type="eggNOG" id="KOG3275">
    <property type="taxonomic scope" value="Eukaryota"/>
</dbReference>
<feature type="domain" description="HIT" evidence="4">
    <location>
        <begin position="11"/>
        <end position="119"/>
    </location>
</feature>
<dbReference type="InterPro" id="IPR036265">
    <property type="entry name" value="HIT-like_sf"/>
</dbReference>
<dbReference type="InterPro" id="IPR011146">
    <property type="entry name" value="HIT-like"/>
</dbReference>
<feature type="short sequence motif" description="Histidine triad motif" evidence="2 3">
    <location>
        <begin position="104"/>
        <end position="108"/>
    </location>
</feature>
<dbReference type="AlphaFoldDB" id="H3GFP9"/>
<dbReference type="GO" id="GO:0003824">
    <property type="term" value="F:catalytic activity"/>
    <property type="evidence" value="ECO:0007669"/>
    <property type="project" value="InterPro"/>
</dbReference>
<dbReference type="Proteomes" id="UP000005238">
    <property type="component" value="Unassembled WGS sequence"/>
</dbReference>
<evidence type="ECO:0000256" key="1">
    <source>
        <dbReference type="PIRSR" id="PIRSR601310-1"/>
    </source>
</evidence>
<sequence>MAPVAYDPENVFLKIIKGEIPSFKLFETEHVLAILDAFPAVPGHALLLPKAPGFATVMDMTPEVAANVFKELPRLAKAVQEATGADGIGIMQNNGLAADQTVFHAHIHVVPRFTGDGLIQLPASQGMITKEDAAAMQAKIQTKL</sequence>
<dbReference type="VEuPathDB" id="FungiDB:KRP23_7784"/>
<dbReference type="GO" id="GO:0009117">
    <property type="term" value="P:nucleotide metabolic process"/>
    <property type="evidence" value="ECO:0000318"/>
    <property type="project" value="GO_Central"/>
</dbReference>
<evidence type="ECO:0000259" key="4">
    <source>
        <dbReference type="PROSITE" id="PS51084"/>
    </source>
</evidence>
<dbReference type="VEuPathDB" id="FungiDB:KRP22_227"/>
<dbReference type="InterPro" id="IPR001310">
    <property type="entry name" value="Histidine_triad_HIT"/>
</dbReference>
<dbReference type="InParanoid" id="H3GFP9"/>
<dbReference type="PRINTS" id="PR00332">
    <property type="entry name" value="HISTRIAD"/>
</dbReference>
<evidence type="ECO:0000256" key="2">
    <source>
        <dbReference type="PIRSR" id="PIRSR601310-3"/>
    </source>
</evidence>
<evidence type="ECO:0000256" key="3">
    <source>
        <dbReference type="PROSITE-ProRule" id="PRU00464"/>
    </source>
</evidence>
<dbReference type="Gene3D" id="3.30.428.10">
    <property type="entry name" value="HIT-like"/>
    <property type="match status" value="1"/>
</dbReference>
<protein>
    <recommendedName>
        <fullName evidence="4">HIT domain-containing protein</fullName>
    </recommendedName>
</protein>
<dbReference type="OrthoDB" id="672793at2759"/>
<keyword evidence="6" id="KW-1185">Reference proteome</keyword>
<name>H3GFP9_PHYRM</name>
<reference evidence="6" key="1">
    <citation type="journal article" date="2006" name="Science">
        <title>Phytophthora genome sequences uncover evolutionary origins and mechanisms of pathogenesis.</title>
        <authorList>
            <person name="Tyler B.M."/>
            <person name="Tripathy S."/>
            <person name="Zhang X."/>
            <person name="Dehal P."/>
            <person name="Jiang R.H."/>
            <person name="Aerts A."/>
            <person name="Arredondo F.D."/>
            <person name="Baxter L."/>
            <person name="Bensasson D."/>
            <person name="Beynon J.L."/>
            <person name="Chapman J."/>
            <person name="Damasceno C.M."/>
            <person name="Dorrance A.E."/>
            <person name="Dou D."/>
            <person name="Dickerman A.W."/>
            <person name="Dubchak I.L."/>
            <person name="Garbelotto M."/>
            <person name="Gijzen M."/>
            <person name="Gordon S.G."/>
            <person name="Govers F."/>
            <person name="Grunwald N.J."/>
            <person name="Huang W."/>
            <person name="Ivors K.L."/>
            <person name="Jones R.W."/>
            <person name="Kamoun S."/>
            <person name="Krampis K."/>
            <person name="Lamour K.H."/>
            <person name="Lee M.K."/>
            <person name="McDonald W.H."/>
            <person name="Medina M."/>
            <person name="Meijer H.J."/>
            <person name="Nordberg E.K."/>
            <person name="Maclean D.J."/>
            <person name="Ospina-Giraldo M.D."/>
            <person name="Morris P.F."/>
            <person name="Phuntumart V."/>
            <person name="Putnam N.H."/>
            <person name="Rash S."/>
            <person name="Rose J.K."/>
            <person name="Sakihama Y."/>
            <person name="Salamov A.A."/>
            <person name="Savidor A."/>
            <person name="Scheuring C.F."/>
            <person name="Smith B.M."/>
            <person name="Sobral B.W."/>
            <person name="Terry A."/>
            <person name="Torto-Alalibo T.A."/>
            <person name="Win J."/>
            <person name="Xu Z."/>
            <person name="Zhang H."/>
            <person name="Grigoriev I.V."/>
            <person name="Rokhsar D.S."/>
            <person name="Boore J.L."/>
        </authorList>
    </citation>
    <scope>NUCLEOTIDE SEQUENCE [LARGE SCALE GENOMIC DNA]</scope>
    <source>
        <strain evidence="6">Pr102</strain>
    </source>
</reference>
<dbReference type="PROSITE" id="PS51084">
    <property type="entry name" value="HIT_2"/>
    <property type="match status" value="1"/>
</dbReference>
<dbReference type="PANTHER" id="PTHR46648">
    <property type="entry name" value="HIT FAMILY PROTEIN 1"/>
    <property type="match status" value="1"/>
</dbReference>
<feature type="active site" description="Tele-AMP-histidine intermediate" evidence="1">
    <location>
        <position position="106"/>
    </location>
</feature>
<dbReference type="GeneID" id="94228930"/>
<dbReference type="OMA" id="LAFMDVM"/>